<dbReference type="PANTHER" id="PTHR19957:SF307">
    <property type="entry name" value="PROTEIN SSO1-RELATED"/>
    <property type="match status" value="1"/>
</dbReference>
<evidence type="ECO:0000256" key="7">
    <source>
        <dbReference type="SAM" id="Coils"/>
    </source>
</evidence>
<dbReference type="AlphaFoldDB" id="A0A814BK68"/>
<evidence type="ECO:0000256" key="4">
    <source>
        <dbReference type="ARBA" id="ARBA00022989"/>
    </source>
</evidence>
<dbReference type="PROSITE" id="PS50192">
    <property type="entry name" value="T_SNARE"/>
    <property type="match status" value="1"/>
</dbReference>
<dbReference type="InterPro" id="IPR010989">
    <property type="entry name" value="SNARE"/>
</dbReference>
<dbReference type="PANTHER" id="PTHR19957">
    <property type="entry name" value="SYNTAXIN"/>
    <property type="match status" value="1"/>
</dbReference>
<dbReference type="GO" id="GO:0031201">
    <property type="term" value="C:SNARE complex"/>
    <property type="evidence" value="ECO:0007669"/>
    <property type="project" value="TreeGrafter"/>
</dbReference>
<dbReference type="GO" id="GO:0000149">
    <property type="term" value="F:SNARE binding"/>
    <property type="evidence" value="ECO:0007669"/>
    <property type="project" value="TreeGrafter"/>
</dbReference>
<dbReference type="EMBL" id="CAJNOQ010001970">
    <property type="protein sequence ID" value="CAF0930454.1"/>
    <property type="molecule type" value="Genomic_DNA"/>
</dbReference>
<dbReference type="GO" id="GO:0005886">
    <property type="term" value="C:plasma membrane"/>
    <property type="evidence" value="ECO:0007669"/>
    <property type="project" value="TreeGrafter"/>
</dbReference>
<dbReference type="Pfam" id="PF00804">
    <property type="entry name" value="Syntaxin"/>
    <property type="match status" value="1"/>
</dbReference>
<evidence type="ECO:0000313" key="10">
    <source>
        <dbReference type="EMBL" id="CAF0930454.1"/>
    </source>
</evidence>
<keyword evidence="7" id="KW-0175">Coiled coil</keyword>
<dbReference type="GO" id="GO:0006906">
    <property type="term" value="P:vesicle fusion"/>
    <property type="evidence" value="ECO:0007669"/>
    <property type="project" value="TreeGrafter"/>
</dbReference>
<dbReference type="SMART" id="SM00503">
    <property type="entry name" value="SynN"/>
    <property type="match status" value="1"/>
</dbReference>
<dbReference type="InterPro" id="IPR006011">
    <property type="entry name" value="Syntaxin_N"/>
</dbReference>
<evidence type="ECO:0000256" key="2">
    <source>
        <dbReference type="ARBA" id="ARBA00009063"/>
    </source>
</evidence>
<dbReference type="InterPro" id="IPR000727">
    <property type="entry name" value="T_SNARE_dom"/>
</dbReference>
<dbReference type="GO" id="GO:0006886">
    <property type="term" value="P:intracellular protein transport"/>
    <property type="evidence" value="ECO:0007669"/>
    <property type="project" value="InterPro"/>
</dbReference>
<dbReference type="EMBL" id="CAJNOK010000891">
    <property type="protein sequence ID" value="CAF0781573.1"/>
    <property type="molecule type" value="Genomic_DNA"/>
</dbReference>
<reference evidence="10" key="1">
    <citation type="submission" date="2021-02" db="EMBL/GenBank/DDBJ databases">
        <authorList>
            <person name="Nowell W R."/>
        </authorList>
    </citation>
    <scope>NUCLEOTIDE SEQUENCE</scope>
</reference>
<keyword evidence="3" id="KW-0812">Transmembrane</keyword>
<dbReference type="EMBL" id="CAJOBC010001970">
    <property type="protein sequence ID" value="CAF3708477.1"/>
    <property type="molecule type" value="Genomic_DNA"/>
</dbReference>
<evidence type="ECO:0000313" key="11">
    <source>
        <dbReference type="EMBL" id="CAF3563288.1"/>
    </source>
</evidence>
<evidence type="ECO:0000256" key="5">
    <source>
        <dbReference type="ARBA" id="ARBA00023136"/>
    </source>
</evidence>
<dbReference type="GO" id="GO:0005484">
    <property type="term" value="F:SNAP receptor activity"/>
    <property type="evidence" value="ECO:0007669"/>
    <property type="project" value="InterPro"/>
</dbReference>
<comment type="similarity">
    <text evidence="2 6">Belongs to the syntaxin family.</text>
</comment>
<keyword evidence="13" id="KW-1185">Reference proteome</keyword>
<comment type="subcellular location">
    <subcellularLocation>
        <location evidence="1">Membrane</location>
        <topology evidence="1">Single-pass type IV membrane protein</topology>
    </subcellularLocation>
</comment>
<feature type="coiled-coil region" evidence="7">
    <location>
        <begin position="197"/>
        <end position="227"/>
    </location>
</feature>
<dbReference type="GO" id="GO:0012505">
    <property type="term" value="C:endomembrane system"/>
    <property type="evidence" value="ECO:0007669"/>
    <property type="project" value="TreeGrafter"/>
</dbReference>
<dbReference type="InterPro" id="IPR006012">
    <property type="entry name" value="Syntaxin/epimorphin_CS"/>
</dbReference>
<dbReference type="Proteomes" id="UP000677228">
    <property type="component" value="Unassembled WGS sequence"/>
</dbReference>
<dbReference type="Gene3D" id="1.20.5.110">
    <property type="match status" value="1"/>
</dbReference>
<keyword evidence="5" id="KW-0472">Membrane</keyword>
<dbReference type="Proteomes" id="UP000681722">
    <property type="component" value="Unassembled WGS sequence"/>
</dbReference>
<dbReference type="Proteomes" id="UP000682733">
    <property type="component" value="Unassembled WGS sequence"/>
</dbReference>
<dbReference type="GO" id="GO:0048278">
    <property type="term" value="P:vesicle docking"/>
    <property type="evidence" value="ECO:0007669"/>
    <property type="project" value="TreeGrafter"/>
</dbReference>
<dbReference type="GO" id="GO:0006887">
    <property type="term" value="P:exocytosis"/>
    <property type="evidence" value="ECO:0007669"/>
    <property type="project" value="TreeGrafter"/>
</dbReference>
<organism evidence="10 13">
    <name type="scientific">Didymodactylos carnosus</name>
    <dbReference type="NCBI Taxonomy" id="1234261"/>
    <lineage>
        <taxon>Eukaryota</taxon>
        <taxon>Metazoa</taxon>
        <taxon>Spiralia</taxon>
        <taxon>Gnathifera</taxon>
        <taxon>Rotifera</taxon>
        <taxon>Eurotatoria</taxon>
        <taxon>Bdelloidea</taxon>
        <taxon>Philodinida</taxon>
        <taxon>Philodinidae</taxon>
        <taxon>Didymodactylos</taxon>
    </lineage>
</organism>
<dbReference type="PROSITE" id="PS00914">
    <property type="entry name" value="SYNTAXIN"/>
    <property type="match status" value="1"/>
</dbReference>
<name>A0A814BK68_9BILA</name>
<protein>
    <recommendedName>
        <fullName evidence="8">t-SNARE coiled-coil homology domain-containing protein</fullName>
    </recommendedName>
</protein>
<dbReference type="SUPFAM" id="SSF47661">
    <property type="entry name" value="t-snare proteins"/>
    <property type="match status" value="1"/>
</dbReference>
<dbReference type="InterPro" id="IPR045242">
    <property type="entry name" value="Syntaxin"/>
</dbReference>
<dbReference type="Gene3D" id="1.20.58.70">
    <property type="match status" value="1"/>
</dbReference>
<feature type="domain" description="T-SNARE coiled-coil homology" evidence="8">
    <location>
        <begin position="204"/>
        <end position="266"/>
    </location>
</feature>
<comment type="caution">
    <text evidence="10">The sequence shown here is derived from an EMBL/GenBank/DDBJ whole genome shotgun (WGS) entry which is preliminary data.</text>
</comment>
<sequence length="281" mass="32719">MSAHRCQPVTDGMACALTTQSADEGDTEATNQVLLNMEDSSRVICEFFAQIDSIRTNIDIINKNIEEVKKLQNKIVIDQEDEKTKHELDEKMAEIKKVSEEVRIRLKKMERIQKSQAPTSKSNAQSRIEETQLFVTQQQFCNAIKEYNSIQVHYRDRCKSRLIRQLQMAGRQKSEIELEKMLENENLAMFSGIMVETQEAKQNLADIEARHRELLKLENSIKELTEMFRDMALIVNTQGEMIDSIEYNIRKATDWVEIGKDNVVVLNSEVKKRRRVNYIKF</sequence>
<evidence type="ECO:0000256" key="1">
    <source>
        <dbReference type="ARBA" id="ARBA00004211"/>
    </source>
</evidence>
<dbReference type="SMART" id="SM00397">
    <property type="entry name" value="t_SNARE"/>
    <property type="match status" value="1"/>
</dbReference>
<dbReference type="Proteomes" id="UP000663829">
    <property type="component" value="Unassembled WGS sequence"/>
</dbReference>
<gene>
    <name evidence="10" type="ORF">GPM918_LOCUS10152</name>
    <name evidence="9" type="ORF">OVA965_LOCUS3638</name>
    <name evidence="12" type="ORF">SRO942_LOCUS10153</name>
    <name evidence="11" type="ORF">TMI583_LOCUS3637</name>
</gene>
<accession>A0A814BK68</accession>
<feature type="coiled-coil region" evidence="7">
    <location>
        <begin position="51"/>
        <end position="101"/>
    </location>
</feature>
<proteinExistence type="inferred from homology"/>
<evidence type="ECO:0000259" key="8">
    <source>
        <dbReference type="PROSITE" id="PS50192"/>
    </source>
</evidence>
<keyword evidence="4" id="KW-1133">Transmembrane helix</keyword>
<evidence type="ECO:0000256" key="3">
    <source>
        <dbReference type="ARBA" id="ARBA00022692"/>
    </source>
</evidence>
<evidence type="ECO:0000256" key="6">
    <source>
        <dbReference type="RuleBase" id="RU003858"/>
    </source>
</evidence>
<dbReference type="CDD" id="cd15848">
    <property type="entry name" value="SNARE_syntaxin1-like"/>
    <property type="match status" value="1"/>
</dbReference>
<evidence type="ECO:0000313" key="9">
    <source>
        <dbReference type="EMBL" id="CAF0781573.1"/>
    </source>
</evidence>
<dbReference type="EMBL" id="CAJOBA010000891">
    <property type="protein sequence ID" value="CAF3563288.1"/>
    <property type="molecule type" value="Genomic_DNA"/>
</dbReference>
<evidence type="ECO:0000313" key="13">
    <source>
        <dbReference type="Proteomes" id="UP000663829"/>
    </source>
</evidence>
<dbReference type="OrthoDB" id="10255013at2759"/>
<evidence type="ECO:0000313" key="12">
    <source>
        <dbReference type="EMBL" id="CAF3708477.1"/>
    </source>
</evidence>